<proteinExistence type="predicted"/>
<feature type="compositionally biased region" description="Basic and acidic residues" evidence="4">
    <location>
        <begin position="172"/>
        <end position="184"/>
    </location>
</feature>
<dbReference type="GO" id="GO:0003676">
    <property type="term" value="F:nucleic acid binding"/>
    <property type="evidence" value="ECO:0007669"/>
    <property type="project" value="InterPro"/>
</dbReference>
<dbReference type="PROSITE" id="PS51857">
    <property type="entry name" value="CSD_2"/>
    <property type="match status" value="3"/>
</dbReference>
<evidence type="ECO:0000256" key="4">
    <source>
        <dbReference type="SAM" id="MobiDB-lite"/>
    </source>
</evidence>
<feature type="region of interest" description="Disordered" evidence="4">
    <location>
        <begin position="36"/>
        <end position="136"/>
    </location>
</feature>
<dbReference type="Pfam" id="PF00313">
    <property type="entry name" value="CSD"/>
    <property type="match status" value="3"/>
</dbReference>
<evidence type="ECO:0000256" key="3">
    <source>
        <dbReference type="RuleBase" id="RU000408"/>
    </source>
</evidence>
<dbReference type="InterPro" id="IPR012340">
    <property type="entry name" value="NA-bd_OB-fold"/>
</dbReference>
<dbReference type="Gene3D" id="2.40.50.140">
    <property type="entry name" value="Nucleic acid-binding proteins"/>
    <property type="match status" value="3"/>
</dbReference>
<dbReference type="InterPro" id="IPR002059">
    <property type="entry name" value="CSP_DNA-bd"/>
</dbReference>
<dbReference type="EMBL" id="FNOT01000001">
    <property type="protein sequence ID" value="SDX35574.1"/>
    <property type="molecule type" value="Genomic_DNA"/>
</dbReference>
<dbReference type="InterPro" id="IPR019844">
    <property type="entry name" value="CSD_CS"/>
</dbReference>
<dbReference type="AlphaFoldDB" id="A0A1H3B2E9"/>
<dbReference type="PANTHER" id="PTHR11544">
    <property type="entry name" value="COLD SHOCK DOMAIN CONTAINING PROTEINS"/>
    <property type="match status" value="1"/>
</dbReference>
<feature type="compositionally biased region" description="Basic and acidic residues" evidence="4">
    <location>
        <begin position="198"/>
        <end position="229"/>
    </location>
</feature>
<keyword evidence="7" id="KW-1185">Reference proteome</keyword>
<dbReference type="OrthoDB" id="9791685at2"/>
<dbReference type="InterPro" id="IPR011129">
    <property type="entry name" value="CSD"/>
</dbReference>
<feature type="domain" description="CSD" evidence="5">
    <location>
        <begin position="1"/>
        <end position="67"/>
    </location>
</feature>
<dbReference type="STRING" id="1137993.SAMN05660209_00262"/>
<organism evidence="6 7">
    <name type="scientific">Geodermatophilus africanus</name>
    <dbReference type="NCBI Taxonomy" id="1137993"/>
    <lineage>
        <taxon>Bacteria</taxon>
        <taxon>Bacillati</taxon>
        <taxon>Actinomycetota</taxon>
        <taxon>Actinomycetes</taxon>
        <taxon>Geodermatophilales</taxon>
        <taxon>Geodermatophilaceae</taxon>
        <taxon>Geodermatophilus</taxon>
    </lineage>
</organism>
<evidence type="ECO:0000256" key="1">
    <source>
        <dbReference type="ARBA" id="ARBA00004496"/>
    </source>
</evidence>
<feature type="region of interest" description="Disordered" evidence="4">
    <location>
        <begin position="149"/>
        <end position="248"/>
    </location>
</feature>
<comment type="subcellular location">
    <subcellularLocation>
        <location evidence="1 3">Cytoplasm</location>
    </subcellularLocation>
</comment>
<dbReference type="InterPro" id="IPR050181">
    <property type="entry name" value="Cold_shock_domain"/>
</dbReference>
<dbReference type="SMART" id="SM00357">
    <property type="entry name" value="CSP"/>
    <property type="match status" value="3"/>
</dbReference>
<dbReference type="FunFam" id="2.40.50.140:FF:000006">
    <property type="entry name" value="Cold shock protein CspC"/>
    <property type="match status" value="3"/>
</dbReference>
<dbReference type="PRINTS" id="PR00050">
    <property type="entry name" value="COLDSHOCK"/>
</dbReference>
<feature type="compositionally biased region" description="Basic and acidic residues" evidence="4">
    <location>
        <begin position="73"/>
        <end position="106"/>
    </location>
</feature>
<protein>
    <submittedName>
        <fullName evidence="6">Cold shock protein, CspA family</fullName>
    </submittedName>
</protein>
<feature type="compositionally biased region" description="Gly residues" evidence="4">
    <location>
        <begin position="230"/>
        <end position="245"/>
    </location>
</feature>
<evidence type="ECO:0000313" key="7">
    <source>
        <dbReference type="Proteomes" id="UP000198921"/>
    </source>
</evidence>
<evidence type="ECO:0000259" key="5">
    <source>
        <dbReference type="PROSITE" id="PS51857"/>
    </source>
</evidence>
<gene>
    <name evidence="6" type="ORF">SAMN05660209_00262</name>
</gene>
<dbReference type="RefSeq" id="WP_091150630.1">
    <property type="nucleotide sequence ID" value="NZ_FNOT01000001.1"/>
</dbReference>
<feature type="compositionally biased region" description="Basic and acidic residues" evidence="4">
    <location>
        <begin position="149"/>
        <end position="162"/>
    </location>
</feature>
<sequence>MPQGTVKWFNGEKGFGFIAPDDGGRDVFVHFSAIADDGGFRSLDEGQQVEFEASEGQRGPQADSVRPIGGAPRRPERGRDDRGRGREDDRGRGREDDRSRGGDRGRPSRGGRATGTVSWFDDGKGFGFIQPDDGSPDVFVHFSAIADRGGYRSLEEGQRVEFDVTQGQRGPQAEDVRPAERGGGSRDGGGYGSSDRGGYQDRDRGGYQDRDRGGYRDSGGFRDGGRDAGRGGAGGGRRPSGGGRANGTVKWFNAEKGFGFIEPDDGGPDVFVHFSAIADRGGYRSLDEGQRVEFEASEGQRGRQADRVDPA</sequence>
<name>A0A1H3B2E9_9ACTN</name>
<accession>A0A1H3B2E9</accession>
<keyword evidence="2" id="KW-0963">Cytoplasm</keyword>
<dbReference type="GO" id="GO:0005737">
    <property type="term" value="C:cytoplasm"/>
    <property type="evidence" value="ECO:0007669"/>
    <property type="project" value="UniProtKB-SubCell"/>
</dbReference>
<dbReference type="Proteomes" id="UP000198921">
    <property type="component" value="Unassembled WGS sequence"/>
</dbReference>
<evidence type="ECO:0000256" key="2">
    <source>
        <dbReference type="ARBA" id="ARBA00022490"/>
    </source>
</evidence>
<feature type="domain" description="CSD" evidence="5">
    <location>
        <begin position="244"/>
        <end position="310"/>
    </location>
</feature>
<dbReference type="CDD" id="cd04458">
    <property type="entry name" value="CSP_CDS"/>
    <property type="match status" value="3"/>
</dbReference>
<reference evidence="7" key="1">
    <citation type="submission" date="2016-10" db="EMBL/GenBank/DDBJ databases">
        <authorList>
            <person name="Varghese N."/>
            <person name="Submissions S."/>
        </authorList>
    </citation>
    <scope>NUCLEOTIDE SEQUENCE [LARGE SCALE GENOMIC DNA]</scope>
    <source>
        <strain evidence="7">DSM 45422</strain>
    </source>
</reference>
<feature type="domain" description="CSD" evidence="5">
    <location>
        <begin position="112"/>
        <end position="178"/>
    </location>
</feature>
<dbReference type="SUPFAM" id="SSF50249">
    <property type="entry name" value="Nucleic acid-binding proteins"/>
    <property type="match status" value="3"/>
</dbReference>
<dbReference type="PROSITE" id="PS00352">
    <property type="entry name" value="CSD_1"/>
    <property type="match status" value="3"/>
</dbReference>
<evidence type="ECO:0000313" key="6">
    <source>
        <dbReference type="EMBL" id="SDX35574.1"/>
    </source>
</evidence>